<evidence type="ECO:0000259" key="2">
    <source>
        <dbReference type="Pfam" id="PF02771"/>
    </source>
</evidence>
<dbReference type="GO" id="GO:0050660">
    <property type="term" value="F:flavin adenine dinucleotide binding"/>
    <property type="evidence" value="ECO:0007669"/>
    <property type="project" value="InterPro"/>
</dbReference>
<dbReference type="Proteomes" id="UP000509345">
    <property type="component" value="Chromosome"/>
</dbReference>
<organism evidence="4 6">
    <name type="scientific">Streptomyces microflavus</name>
    <name type="common">Streptomyces lipmanii</name>
    <dbReference type="NCBI Taxonomy" id="1919"/>
    <lineage>
        <taxon>Bacteria</taxon>
        <taxon>Bacillati</taxon>
        <taxon>Actinomycetota</taxon>
        <taxon>Actinomycetes</taxon>
        <taxon>Kitasatosporales</taxon>
        <taxon>Streptomycetaceae</taxon>
        <taxon>Streptomyces</taxon>
    </lineage>
</organism>
<dbReference type="Gene3D" id="1.10.540.10">
    <property type="entry name" value="Acyl-CoA dehydrogenase/oxidase, N-terminal domain"/>
    <property type="match status" value="1"/>
</dbReference>
<dbReference type="SUPFAM" id="SSF56645">
    <property type="entry name" value="Acyl-CoA dehydrogenase NM domain-like"/>
    <property type="match status" value="1"/>
</dbReference>
<dbReference type="InterPro" id="IPR013786">
    <property type="entry name" value="AcylCoA_DH/ox_N"/>
</dbReference>
<evidence type="ECO:0000313" key="6">
    <source>
        <dbReference type="Proteomes" id="UP000471648"/>
    </source>
</evidence>
<dbReference type="EMBL" id="CP054926">
    <property type="protein sequence ID" value="QKW46001.1"/>
    <property type="molecule type" value="Genomic_DNA"/>
</dbReference>
<dbReference type="GO" id="GO:0003995">
    <property type="term" value="F:acyl-CoA dehydrogenase activity"/>
    <property type="evidence" value="ECO:0007669"/>
    <property type="project" value="TreeGrafter"/>
</dbReference>
<dbReference type="SUPFAM" id="SSF47203">
    <property type="entry name" value="Acyl-CoA dehydrogenase C-terminal domain-like"/>
    <property type="match status" value="1"/>
</dbReference>
<evidence type="ECO:0000313" key="5">
    <source>
        <dbReference type="EMBL" id="QKW46001.1"/>
    </source>
</evidence>
<dbReference type="InterPro" id="IPR046373">
    <property type="entry name" value="Acyl-CoA_Oxase/DH_mid-dom_sf"/>
</dbReference>
<evidence type="ECO:0000259" key="3">
    <source>
        <dbReference type="Pfam" id="PF08028"/>
    </source>
</evidence>
<dbReference type="InterPro" id="IPR037069">
    <property type="entry name" value="AcylCoA_DH/ox_N_sf"/>
</dbReference>
<gene>
    <name evidence="4" type="ORF">G3I39_18230</name>
    <name evidence="5" type="ORF">HUT09_27625</name>
</gene>
<reference evidence="4 6" key="1">
    <citation type="submission" date="2020-01" db="EMBL/GenBank/DDBJ databases">
        <title>Insect and environment-associated Actinomycetes.</title>
        <authorList>
            <person name="Currrie C."/>
            <person name="Chevrette M."/>
            <person name="Carlson C."/>
            <person name="Stubbendieck R."/>
            <person name="Wendt-Pienkowski E."/>
        </authorList>
    </citation>
    <scope>NUCLEOTIDE SEQUENCE [LARGE SCALE GENOMIC DNA]</scope>
    <source>
        <strain evidence="4 6">SID14438</strain>
    </source>
</reference>
<dbReference type="RefSeq" id="WP_031125724.1">
    <property type="nucleotide sequence ID" value="NZ_CP054926.1"/>
</dbReference>
<dbReference type="GeneID" id="87635039"/>
<dbReference type="EMBL" id="JAAGME010000798">
    <property type="protein sequence ID" value="NEB68975.1"/>
    <property type="molecule type" value="Genomic_DNA"/>
</dbReference>
<evidence type="ECO:0000313" key="4">
    <source>
        <dbReference type="EMBL" id="NEB68975.1"/>
    </source>
</evidence>
<dbReference type="PANTHER" id="PTHR43884">
    <property type="entry name" value="ACYL-COA DEHYDROGENASE"/>
    <property type="match status" value="1"/>
</dbReference>
<dbReference type="Pfam" id="PF02771">
    <property type="entry name" value="Acyl-CoA_dh_N"/>
    <property type="match status" value="1"/>
</dbReference>
<dbReference type="AlphaFoldDB" id="A0A6N9VBN7"/>
<protein>
    <submittedName>
        <fullName evidence="4 5">Acyl-CoA dehydrogenase</fullName>
    </submittedName>
</protein>
<dbReference type="Pfam" id="PF08028">
    <property type="entry name" value="Acyl-CoA_dh_2"/>
    <property type="match status" value="1"/>
</dbReference>
<proteinExistence type="predicted"/>
<dbReference type="Gene3D" id="2.40.110.10">
    <property type="entry name" value="Butyryl-CoA Dehydrogenase, subunit A, domain 2"/>
    <property type="match status" value="1"/>
</dbReference>
<feature type="domain" description="Acyl-CoA dehydrogenase C-terminal" evidence="3">
    <location>
        <begin position="241"/>
        <end position="371"/>
    </location>
</feature>
<sequence length="392" mass="43030">MTVAISPPRTAEEILRRAREIAPVLREHAARIEENRCLPPEVVSLLREAGVFRAAMPASWGGPELTSIQQTELVETLATGDVSAAWCSMIGMDSGIYSGFLAEDVAREIYPDLDMANSGWIYPQGRADRVPGGYRVSGQWRFGSGSTHCDVLVAGCTVYKDGETEPDPVTGEPRQWRVMVARPEQYTITDTWFTTGLAGSGSRDYEVTDLFVPEEHSFAFHTPHRSGPLHAAPDAILRKMSGVPLGMARAAIDHVREMAAQRVDRETGTPWASDPRIQSAIARADMELTAVRNNVYATLGVQWEALVAGVEPTPYERVQTALARYHAFRTGRQIVHSLYDLVGGASVYTKKSPMDRWLRDANTMCQHAVAQDSILQLTGNVLLGGASQSPFF</sequence>
<evidence type="ECO:0000256" key="1">
    <source>
        <dbReference type="ARBA" id="ARBA00023002"/>
    </source>
</evidence>
<evidence type="ECO:0000313" key="7">
    <source>
        <dbReference type="Proteomes" id="UP000509345"/>
    </source>
</evidence>
<dbReference type="InterPro" id="IPR013107">
    <property type="entry name" value="Acyl-CoA_DH_C"/>
</dbReference>
<dbReference type="InterPro" id="IPR036250">
    <property type="entry name" value="AcylCo_DH-like_C"/>
</dbReference>
<dbReference type="PANTHER" id="PTHR43884:SF25">
    <property type="entry name" value="ACYL-COA DEHYDROGENASE YDBM-RELATED"/>
    <property type="match status" value="1"/>
</dbReference>
<name>A0A6N9VBN7_STRMI</name>
<dbReference type="Gene3D" id="1.20.140.10">
    <property type="entry name" value="Butyryl-CoA Dehydrogenase, subunit A, domain 3"/>
    <property type="match status" value="1"/>
</dbReference>
<reference evidence="5 7" key="2">
    <citation type="submission" date="2020-06" db="EMBL/GenBank/DDBJ databases">
        <title>Genome mining for natural products.</title>
        <authorList>
            <person name="Zhang B."/>
            <person name="Shi J."/>
            <person name="Ge H."/>
        </authorList>
    </citation>
    <scope>NUCLEOTIDE SEQUENCE [LARGE SCALE GENOMIC DNA]</scope>
    <source>
        <strain evidence="5 7">NA06532</strain>
    </source>
</reference>
<accession>A0A6N9VBN7</accession>
<dbReference type="Proteomes" id="UP000471648">
    <property type="component" value="Unassembled WGS sequence"/>
</dbReference>
<dbReference type="InterPro" id="IPR009100">
    <property type="entry name" value="AcylCoA_DH/oxidase_NM_dom_sf"/>
</dbReference>
<feature type="domain" description="Acyl-CoA dehydrogenase/oxidase N-terminal" evidence="2">
    <location>
        <begin position="14"/>
        <end position="94"/>
    </location>
</feature>
<dbReference type="PIRSF" id="PIRSF016578">
    <property type="entry name" value="HsaA"/>
    <property type="match status" value="1"/>
</dbReference>
<keyword evidence="1" id="KW-0560">Oxidoreductase</keyword>